<evidence type="ECO:0000256" key="2">
    <source>
        <dbReference type="ARBA" id="ARBA00022559"/>
    </source>
</evidence>
<evidence type="ECO:0000256" key="3">
    <source>
        <dbReference type="ARBA" id="ARBA00023002"/>
    </source>
</evidence>
<keyword evidence="3 4" id="KW-0560">Oxidoreductase</keyword>
<evidence type="ECO:0000313" key="5">
    <source>
        <dbReference type="EMBL" id="MBW14290.1"/>
    </source>
</evidence>
<dbReference type="CDD" id="cd00340">
    <property type="entry name" value="GSH_Peroxidase"/>
    <property type="match status" value="1"/>
</dbReference>
<dbReference type="AlphaFoldDB" id="A0A2H8TJT5"/>
<dbReference type="SUPFAM" id="SSF52833">
    <property type="entry name" value="Thioredoxin-like"/>
    <property type="match status" value="1"/>
</dbReference>
<organism evidence="5">
    <name type="scientific">Melanaphis sacchari</name>
    <dbReference type="NCBI Taxonomy" id="742174"/>
    <lineage>
        <taxon>Eukaryota</taxon>
        <taxon>Metazoa</taxon>
        <taxon>Ecdysozoa</taxon>
        <taxon>Arthropoda</taxon>
        <taxon>Hexapoda</taxon>
        <taxon>Insecta</taxon>
        <taxon>Pterygota</taxon>
        <taxon>Neoptera</taxon>
        <taxon>Paraneoptera</taxon>
        <taxon>Hemiptera</taxon>
        <taxon>Sternorrhyncha</taxon>
        <taxon>Aphidomorpha</taxon>
        <taxon>Aphidoidea</taxon>
        <taxon>Aphididae</taxon>
        <taxon>Aphidini</taxon>
        <taxon>Melanaphis</taxon>
    </lineage>
</organism>
<comment type="similarity">
    <text evidence="1 4">Belongs to the glutathione peroxidase family.</text>
</comment>
<sequence>MFIKKQKMKAQDYILIFVVISFQTAPISADIFETLNPLKWDSSQSVDISESLQSDIDFSSYEISESEDYTNSIYGYTVQNLDGQDVCLNEYSGQVLIIVNYASTCGFTYENVCALSEMSKKYKDQGLTILIFPSNDFFENIGGNTAAKELAKCHPEFEVFSEICVNGESQHPMYRFLKKKLPGFLSTEAIKWNFTKFVVNRHGYPVQRYSATDSFDAIEETVQELLTDKCSC</sequence>
<dbReference type="OrthoDB" id="446890at2759"/>
<reference evidence="5" key="1">
    <citation type="submission" date="2017-10" db="EMBL/GenBank/DDBJ databases">
        <title>Transcriptome Assembly of Sugarcane Aphid Adults.</title>
        <authorList>
            <person name="Scully E.D."/>
            <person name="Palmer N.A."/>
            <person name="Geib S.M."/>
            <person name="Sarath G."/>
            <person name="Sattler S.E."/>
        </authorList>
    </citation>
    <scope>NUCLEOTIDE SEQUENCE</scope>
    <source>
        <tissue evidence="5">Whole body</tissue>
    </source>
</reference>
<evidence type="ECO:0000256" key="4">
    <source>
        <dbReference type="RuleBase" id="RU000499"/>
    </source>
</evidence>
<dbReference type="InterPro" id="IPR036249">
    <property type="entry name" value="Thioredoxin-like_sf"/>
</dbReference>
<accession>A0A2H8TJT5</accession>
<keyword evidence="2 4" id="KW-0575">Peroxidase</keyword>
<dbReference type="GO" id="GO:0004601">
    <property type="term" value="F:peroxidase activity"/>
    <property type="evidence" value="ECO:0007669"/>
    <property type="project" value="UniProtKB-KW"/>
</dbReference>
<dbReference type="PRINTS" id="PR01011">
    <property type="entry name" value="GLUTPROXDASE"/>
</dbReference>
<dbReference type="PANTHER" id="PTHR11592">
    <property type="entry name" value="GLUTATHIONE PEROXIDASE"/>
    <property type="match status" value="1"/>
</dbReference>
<dbReference type="EMBL" id="GFXV01002485">
    <property type="protein sequence ID" value="MBW14290.1"/>
    <property type="molecule type" value="Transcribed_RNA"/>
</dbReference>
<dbReference type="PROSITE" id="PS51355">
    <property type="entry name" value="GLUTATHIONE_PEROXID_3"/>
    <property type="match status" value="1"/>
</dbReference>
<protein>
    <recommendedName>
        <fullName evidence="4">Glutathione peroxidase</fullName>
    </recommendedName>
</protein>
<dbReference type="Gene3D" id="3.40.30.10">
    <property type="entry name" value="Glutaredoxin"/>
    <property type="match status" value="1"/>
</dbReference>
<proteinExistence type="inferred from homology"/>
<name>A0A2H8TJT5_9HEMI</name>
<gene>
    <name evidence="5" type="primary">GPXle-1_3</name>
</gene>
<dbReference type="GO" id="GO:0006979">
    <property type="term" value="P:response to oxidative stress"/>
    <property type="evidence" value="ECO:0007669"/>
    <property type="project" value="InterPro"/>
</dbReference>
<dbReference type="PANTHER" id="PTHR11592:SF78">
    <property type="entry name" value="GLUTATHIONE PEROXIDASE"/>
    <property type="match status" value="1"/>
</dbReference>
<dbReference type="InterPro" id="IPR000889">
    <property type="entry name" value="Glutathione_peroxidase"/>
</dbReference>
<dbReference type="Pfam" id="PF00255">
    <property type="entry name" value="GSHPx"/>
    <property type="match status" value="1"/>
</dbReference>
<evidence type="ECO:0000256" key="1">
    <source>
        <dbReference type="ARBA" id="ARBA00006926"/>
    </source>
</evidence>